<organism evidence="2 3">
    <name type="scientific">Neurospora intermedia</name>
    <dbReference type="NCBI Taxonomy" id="5142"/>
    <lineage>
        <taxon>Eukaryota</taxon>
        <taxon>Fungi</taxon>
        <taxon>Dikarya</taxon>
        <taxon>Ascomycota</taxon>
        <taxon>Pezizomycotina</taxon>
        <taxon>Sordariomycetes</taxon>
        <taxon>Sordariomycetidae</taxon>
        <taxon>Sordariales</taxon>
        <taxon>Sordariaceae</taxon>
        <taxon>Neurospora</taxon>
    </lineage>
</organism>
<reference evidence="2 3" key="1">
    <citation type="submission" date="2023-09" db="EMBL/GenBank/DDBJ databases">
        <title>Multi-omics analysis of a traditional fermented food reveals byproduct-associated fungal strains for waste-to-food upcycling.</title>
        <authorList>
            <consortium name="Lawrence Berkeley National Laboratory"/>
            <person name="Rekdal V.M."/>
            <person name="Villalobos-Escobedo J.M."/>
            <person name="Rodriguez-Valeron N."/>
            <person name="Garcia M.O."/>
            <person name="Vasquez D.P."/>
            <person name="Damayanti I."/>
            <person name="Sorensen P.M."/>
            <person name="Baidoo E.E."/>
            <person name="De Carvalho A.C."/>
            <person name="Riley R."/>
            <person name="Lipzen A."/>
            <person name="He G."/>
            <person name="Yan M."/>
            <person name="Haridas S."/>
            <person name="Daum C."/>
            <person name="Yoshinaga Y."/>
            <person name="Ng V."/>
            <person name="Grigoriev I.V."/>
            <person name="Munk R."/>
            <person name="Nuraida L."/>
            <person name="Wijaya C.H."/>
            <person name="Morales P.-C."/>
            <person name="Keasling J.D."/>
        </authorList>
    </citation>
    <scope>NUCLEOTIDE SEQUENCE [LARGE SCALE GENOMIC DNA]</scope>
    <source>
        <strain evidence="2 3">FGSC 2613</strain>
    </source>
</reference>
<feature type="region of interest" description="Disordered" evidence="1">
    <location>
        <begin position="1"/>
        <end position="46"/>
    </location>
</feature>
<name>A0ABR3DSN1_NEUIN</name>
<evidence type="ECO:0000313" key="2">
    <source>
        <dbReference type="EMBL" id="KAL0475637.1"/>
    </source>
</evidence>
<feature type="compositionally biased region" description="Pro residues" evidence="1">
    <location>
        <begin position="8"/>
        <end position="22"/>
    </location>
</feature>
<comment type="caution">
    <text evidence="2">The sequence shown here is derived from an EMBL/GenBank/DDBJ whole genome shotgun (WGS) entry which is preliminary data.</text>
</comment>
<evidence type="ECO:0000313" key="3">
    <source>
        <dbReference type="Proteomes" id="UP001451303"/>
    </source>
</evidence>
<dbReference type="Proteomes" id="UP001451303">
    <property type="component" value="Unassembled WGS sequence"/>
</dbReference>
<gene>
    <name evidence="2" type="ORF">QR685DRAFT_550209</name>
</gene>
<accession>A0ABR3DSN1</accession>
<proteinExistence type="predicted"/>
<sequence>MDLCGSVPPVPPPEAPAKPPPFGSTNPAVLNDPRTQSWTSRQSPHSQAFPSFDFPLLRDLTWIPKGLNWTLPGRKRVKTQLPPGQTPHPALCQQLRQPVTTESTNPAVGCYSVRPKACHRQKSSRPSGFMGKFGLRLLDDVNIEEGMTTQLSQMTTRLQQRGSPSI</sequence>
<feature type="compositionally biased region" description="Polar residues" evidence="1">
    <location>
        <begin position="23"/>
        <end position="46"/>
    </location>
</feature>
<protein>
    <submittedName>
        <fullName evidence="2">Uncharacterized protein</fullName>
    </submittedName>
</protein>
<evidence type="ECO:0000256" key="1">
    <source>
        <dbReference type="SAM" id="MobiDB-lite"/>
    </source>
</evidence>
<dbReference type="EMBL" id="JAVLET010000001">
    <property type="protein sequence ID" value="KAL0475637.1"/>
    <property type="molecule type" value="Genomic_DNA"/>
</dbReference>
<keyword evidence="3" id="KW-1185">Reference proteome</keyword>